<evidence type="ECO:0000313" key="3">
    <source>
        <dbReference type="Proteomes" id="UP000594638"/>
    </source>
</evidence>
<comment type="caution">
    <text evidence="2">The sequence shown here is derived from an EMBL/GenBank/DDBJ whole genome shotgun (WGS) entry which is preliminary data.</text>
</comment>
<accession>A0A8S0SBA0</accession>
<dbReference type="Proteomes" id="UP000594638">
    <property type="component" value="Unassembled WGS sequence"/>
</dbReference>
<protein>
    <submittedName>
        <fullName evidence="2">Uncharacterized protein</fullName>
    </submittedName>
</protein>
<feature type="non-terminal residue" evidence="2">
    <location>
        <position position="145"/>
    </location>
</feature>
<feature type="compositionally biased region" description="Polar residues" evidence="1">
    <location>
        <begin position="1"/>
        <end position="10"/>
    </location>
</feature>
<evidence type="ECO:0000313" key="2">
    <source>
        <dbReference type="EMBL" id="CAA2989533.1"/>
    </source>
</evidence>
<dbReference type="Gramene" id="OE9A089428T1">
    <property type="protein sequence ID" value="OE9A089428C1"/>
    <property type="gene ID" value="OE9A089428"/>
</dbReference>
<sequence>MVAYNVSWQGTKKEKQRKTHTIEKENKRYLLHNFSPNLPTVQGILNLKISPNPMHSSRPAISSPTPVNIDLLPNVKTASTIFPQIWRSLKHSKSKNFHKPSALIMSNYRVADTFEDRRRGDHLHLASSHLQHQFHQISTHWLYRK</sequence>
<gene>
    <name evidence="2" type="ORF">OLEA9_A089428</name>
</gene>
<dbReference type="EMBL" id="CACTIH010004110">
    <property type="protein sequence ID" value="CAA2989533.1"/>
    <property type="molecule type" value="Genomic_DNA"/>
</dbReference>
<organism evidence="2 3">
    <name type="scientific">Olea europaea subsp. europaea</name>
    <dbReference type="NCBI Taxonomy" id="158383"/>
    <lineage>
        <taxon>Eukaryota</taxon>
        <taxon>Viridiplantae</taxon>
        <taxon>Streptophyta</taxon>
        <taxon>Embryophyta</taxon>
        <taxon>Tracheophyta</taxon>
        <taxon>Spermatophyta</taxon>
        <taxon>Magnoliopsida</taxon>
        <taxon>eudicotyledons</taxon>
        <taxon>Gunneridae</taxon>
        <taxon>Pentapetalae</taxon>
        <taxon>asterids</taxon>
        <taxon>lamiids</taxon>
        <taxon>Lamiales</taxon>
        <taxon>Oleaceae</taxon>
        <taxon>Oleeae</taxon>
        <taxon>Olea</taxon>
    </lineage>
</organism>
<dbReference type="AlphaFoldDB" id="A0A8S0SBA0"/>
<reference evidence="2 3" key="1">
    <citation type="submission" date="2019-12" db="EMBL/GenBank/DDBJ databases">
        <authorList>
            <person name="Alioto T."/>
            <person name="Alioto T."/>
            <person name="Gomez Garrido J."/>
        </authorList>
    </citation>
    <scope>NUCLEOTIDE SEQUENCE [LARGE SCALE GENOMIC DNA]</scope>
</reference>
<evidence type="ECO:0000256" key="1">
    <source>
        <dbReference type="SAM" id="MobiDB-lite"/>
    </source>
</evidence>
<feature type="region of interest" description="Disordered" evidence="1">
    <location>
        <begin position="1"/>
        <end position="21"/>
    </location>
</feature>
<keyword evidence="3" id="KW-1185">Reference proteome</keyword>
<proteinExistence type="predicted"/>
<name>A0A8S0SBA0_OLEEU</name>